<dbReference type="InterPro" id="IPR001029">
    <property type="entry name" value="Flagellin_N"/>
</dbReference>
<keyword evidence="2 4" id="KW-0964">Secreted</keyword>
<feature type="domain" description="Flagellin C-terminal" evidence="7">
    <location>
        <begin position="524"/>
        <end position="607"/>
    </location>
</feature>
<keyword evidence="3 4" id="KW-0975">Bacterial flagellum</keyword>
<name>A0A244CSJ8_PSEDV</name>
<dbReference type="NCBIfam" id="NF033876">
    <property type="entry name" value="flagella_HExxH"/>
    <property type="match status" value="1"/>
</dbReference>
<dbReference type="InterPro" id="IPR001492">
    <property type="entry name" value="Flagellin"/>
</dbReference>
<accession>A0A244CSJ8</accession>
<evidence type="ECO:0000313" key="9">
    <source>
        <dbReference type="Proteomes" id="UP000194841"/>
    </source>
</evidence>
<comment type="similarity">
    <text evidence="1 4">Belongs to the bacterial flagellin family.</text>
</comment>
<dbReference type="RefSeq" id="WP_086743873.1">
    <property type="nucleotide sequence ID" value="NZ_MWPV01000002.1"/>
</dbReference>
<reference evidence="8 9" key="1">
    <citation type="submission" date="2017-02" db="EMBL/GenBank/DDBJ databases">
        <title>Pseudoalteromonas ulvae TC14 Genome.</title>
        <authorList>
            <person name="Molmeret M."/>
        </authorList>
    </citation>
    <scope>NUCLEOTIDE SEQUENCE [LARGE SCALE GENOMIC DNA]</scope>
    <source>
        <strain evidence="8">TC14</strain>
    </source>
</reference>
<dbReference type="GO" id="GO:0009288">
    <property type="term" value="C:bacterial-type flagellum"/>
    <property type="evidence" value="ECO:0007669"/>
    <property type="project" value="UniProtKB-SubCell"/>
</dbReference>
<evidence type="ECO:0000256" key="3">
    <source>
        <dbReference type="ARBA" id="ARBA00023143"/>
    </source>
</evidence>
<dbReference type="Pfam" id="PF00700">
    <property type="entry name" value="Flagellin_C"/>
    <property type="match status" value="1"/>
</dbReference>
<feature type="coiled-coil region" evidence="5">
    <location>
        <begin position="79"/>
        <end position="130"/>
    </location>
</feature>
<dbReference type="AlphaFoldDB" id="A0A244CSJ8"/>
<proteinExistence type="inferred from homology"/>
<dbReference type="Proteomes" id="UP000194841">
    <property type="component" value="Unassembled WGS sequence"/>
</dbReference>
<evidence type="ECO:0000256" key="1">
    <source>
        <dbReference type="ARBA" id="ARBA00005709"/>
    </source>
</evidence>
<evidence type="ECO:0000256" key="5">
    <source>
        <dbReference type="SAM" id="Coils"/>
    </source>
</evidence>
<evidence type="ECO:0000256" key="4">
    <source>
        <dbReference type="RuleBase" id="RU362073"/>
    </source>
</evidence>
<dbReference type="PRINTS" id="PR00207">
    <property type="entry name" value="FLAGELLIN"/>
</dbReference>
<dbReference type="Gene3D" id="3.30.70.2120">
    <property type="match status" value="1"/>
</dbReference>
<comment type="caution">
    <text evidence="8">The sequence shown here is derived from an EMBL/GenBank/DDBJ whole genome shotgun (WGS) entry which is preliminary data.</text>
</comment>
<evidence type="ECO:0000259" key="6">
    <source>
        <dbReference type="Pfam" id="PF00669"/>
    </source>
</evidence>
<dbReference type="Pfam" id="PF00669">
    <property type="entry name" value="Flagellin_N"/>
    <property type="match status" value="1"/>
</dbReference>
<keyword evidence="5" id="KW-0175">Coiled coil</keyword>
<gene>
    <name evidence="8" type="ORF">B1199_09630</name>
</gene>
<dbReference type="PANTHER" id="PTHR42792">
    <property type="entry name" value="FLAGELLIN"/>
    <property type="match status" value="1"/>
</dbReference>
<evidence type="ECO:0000259" key="7">
    <source>
        <dbReference type="Pfam" id="PF00700"/>
    </source>
</evidence>
<comment type="function">
    <text evidence="4">Flagellin is the subunit protein which polymerizes to form the filaments of bacterial flagella.</text>
</comment>
<dbReference type="GO" id="GO:0005198">
    <property type="term" value="F:structural molecule activity"/>
    <property type="evidence" value="ECO:0007669"/>
    <property type="project" value="UniProtKB-UniRule"/>
</dbReference>
<evidence type="ECO:0000256" key="2">
    <source>
        <dbReference type="ARBA" id="ARBA00022525"/>
    </source>
</evidence>
<evidence type="ECO:0000313" key="8">
    <source>
        <dbReference type="EMBL" id="OUL58571.1"/>
    </source>
</evidence>
<dbReference type="EMBL" id="MWPV01000002">
    <property type="protein sequence ID" value="OUL58571.1"/>
    <property type="molecule type" value="Genomic_DNA"/>
</dbReference>
<dbReference type="PANTHER" id="PTHR42792:SF2">
    <property type="entry name" value="FLAGELLIN"/>
    <property type="match status" value="1"/>
</dbReference>
<sequence length="608" mass="65113">MIVLRIVTNIASINSQRVLSNASSAVNNAMEKLSSGLRINSAKDDAAGLQISTKLSTQINGLTVAKRNANDGISMLQVAEGAQQEITNALQRMRELAIQASNATYSKSDRKALNQEFIQLKDEIDHINEDTRFGDKNLFQTSSGSLIDTVERDMAKALQKTWLSESEDIIKKQFGIVGSGSLKIDFEHLDGDGGTAAYVKPGYLGGKAVQMVMVIDKDDFPDSASIHDDSSLALNETILHEMVHATMAANFDLTNLPTWFIEGTAESIRGADGRLKTDSANLGLANVINDGAAGGNNSLNDLQGVTGFSPSTGAEIAAVYSGGYMALRYMHSKLGDDGLQTIMSELTKGQSFDASLNTAASGQWTNEAAFFTDMMTTGDDAANPAKTRLQLYVEAEMDLTNLDNGALGGRDASRGEIRENTMQGTGSGRLDGTKGFREYLILNDSDSTIADFDVGATYNTPSGGEILLEDYDVGVKGAGGEFVSLQIGANSQQFIGFTLGSFNSKNLGLEQAELIEQPQFAIFAVDDALVIVDKQRAVLGASMNRLDKTINILENIVENSSASRARIRDTDFATQTAELTKMQITQQAATSLLAQANQVPQLALSLLQ</sequence>
<dbReference type="Gene3D" id="6.10.10.10">
    <property type="entry name" value="Flagellar export chaperone, C-terminal domain"/>
    <property type="match status" value="1"/>
</dbReference>
<protein>
    <recommendedName>
        <fullName evidence="4">Flagellin</fullName>
    </recommendedName>
</protein>
<dbReference type="InterPro" id="IPR046358">
    <property type="entry name" value="Flagellin_C"/>
</dbReference>
<organism evidence="8 9">
    <name type="scientific">Pseudoalteromonas ulvae</name>
    <dbReference type="NCBI Taxonomy" id="107327"/>
    <lineage>
        <taxon>Bacteria</taxon>
        <taxon>Pseudomonadati</taxon>
        <taxon>Pseudomonadota</taxon>
        <taxon>Gammaproteobacteria</taxon>
        <taxon>Alteromonadales</taxon>
        <taxon>Pseudoalteromonadaceae</taxon>
        <taxon>Pseudoalteromonas</taxon>
    </lineage>
</organism>
<dbReference type="Gene3D" id="1.20.1330.10">
    <property type="entry name" value="f41 fragment of flagellin, N-terminal domain"/>
    <property type="match status" value="2"/>
</dbReference>
<dbReference type="InterPro" id="IPR042187">
    <property type="entry name" value="Flagellin_C_sub2"/>
</dbReference>
<feature type="domain" description="Flagellin N-terminal" evidence="6">
    <location>
        <begin position="6"/>
        <end position="142"/>
    </location>
</feature>
<keyword evidence="9" id="KW-1185">Reference proteome</keyword>
<dbReference type="SUPFAM" id="SSF64518">
    <property type="entry name" value="Phase 1 flagellin"/>
    <property type="match status" value="1"/>
</dbReference>
<comment type="subcellular location">
    <subcellularLocation>
        <location evidence="4">Secreted</location>
    </subcellularLocation>
    <subcellularLocation>
        <location evidence="4">Bacterial flagellum</location>
    </subcellularLocation>
</comment>
<dbReference type="GO" id="GO:0005576">
    <property type="term" value="C:extracellular region"/>
    <property type="evidence" value="ECO:0007669"/>
    <property type="project" value="UniProtKB-SubCell"/>
</dbReference>